<dbReference type="STRING" id="4097.A0A1S4BEI9"/>
<accession>A0A1S4BEI9</accession>
<keyword evidence="2" id="KW-1185">Reference proteome</keyword>
<dbReference type="Pfam" id="PF24750">
    <property type="entry name" value="b-prop_At3g26010-like"/>
    <property type="match status" value="1"/>
</dbReference>
<dbReference type="OrthoDB" id="1295006at2759"/>
<dbReference type="GeneID" id="107807390"/>
<name>A0A1S4BEI9_TOBAC</name>
<reference evidence="3" key="2">
    <citation type="submission" date="2025-08" db="UniProtKB">
        <authorList>
            <consortium name="RefSeq"/>
        </authorList>
    </citation>
    <scope>IDENTIFICATION</scope>
</reference>
<sequence>MVDSKSRSRKLQVRRKKKSLFIFNNLTDELLNEVLIRLTSIKEAIRCKLVCKRWLSPISSDYFATTSSVHNRNNDKTTLPFTVVLYNRKNYVGYEEFLHGKGLSRRVELGFLNAGRPDDHLISLEASCGDLILFSGGSKYSVVNYCICNILTKQWIVLPPTLSTKGIFGESVGFLYEPLDNDDRRNKYLVLRFIPCDSRNLRFDVEIFSSDKGKWTKFVAMSPWILNNLSFKTPVIACGRMLYTLNYGISATRNCIVAFDPFTNDPDAQLLRVLDLPLKVHDILWSGNLGVCRGRLLFAQISLESIGCPCISVWKLEDYKTGEWTLVYKRVPTNKALRVLSLQS</sequence>
<dbReference type="PANTHER" id="PTHR35546">
    <property type="entry name" value="F-BOX PROTEIN INTERACTION DOMAIN PROTEIN-RELATED"/>
    <property type="match status" value="1"/>
</dbReference>
<dbReference type="Gene3D" id="1.20.1280.50">
    <property type="match status" value="1"/>
</dbReference>
<dbReference type="AlphaFoldDB" id="A0A1S4BEI9"/>
<dbReference type="PANTHER" id="PTHR35546:SF119">
    <property type="entry name" value="F-BOX_KELCH-REPEAT PROTEIN"/>
    <property type="match status" value="1"/>
</dbReference>
<dbReference type="PaxDb" id="4097-A0A1S4BEI9"/>
<protein>
    <recommendedName>
        <fullName evidence="1">F-box protein At3g26010-like beta-propeller domain-containing protein</fullName>
    </recommendedName>
</protein>
<dbReference type="RefSeq" id="XP_016487231.1">
    <property type="nucleotide sequence ID" value="XM_016631745.1"/>
</dbReference>
<gene>
    <name evidence="3" type="primary">LOC107807390</name>
</gene>
<evidence type="ECO:0000259" key="1">
    <source>
        <dbReference type="Pfam" id="PF24750"/>
    </source>
</evidence>
<evidence type="ECO:0000313" key="3">
    <source>
        <dbReference type="RefSeq" id="XP_016487231.1"/>
    </source>
</evidence>
<proteinExistence type="predicted"/>
<dbReference type="KEGG" id="nta:107807390"/>
<dbReference type="Proteomes" id="UP000790787">
    <property type="component" value="Chromosome 10"/>
</dbReference>
<evidence type="ECO:0000313" key="2">
    <source>
        <dbReference type="Proteomes" id="UP000790787"/>
    </source>
</evidence>
<dbReference type="InterPro" id="IPR036047">
    <property type="entry name" value="F-box-like_dom_sf"/>
</dbReference>
<dbReference type="SUPFAM" id="SSF81383">
    <property type="entry name" value="F-box domain"/>
    <property type="match status" value="1"/>
</dbReference>
<dbReference type="InterPro" id="IPR056592">
    <property type="entry name" value="Beta-prop_At3g26010-like"/>
</dbReference>
<dbReference type="OMA" id="ERIICFH"/>
<dbReference type="InterPro" id="IPR055290">
    <property type="entry name" value="At3g26010-like"/>
</dbReference>
<organism evidence="2 3">
    <name type="scientific">Nicotiana tabacum</name>
    <name type="common">Common tobacco</name>
    <dbReference type="NCBI Taxonomy" id="4097"/>
    <lineage>
        <taxon>Eukaryota</taxon>
        <taxon>Viridiplantae</taxon>
        <taxon>Streptophyta</taxon>
        <taxon>Embryophyta</taxon>
        <taxon>Tracheophyta</taxon>
        <taxon>Spermatophyta</taxon>
        <taxon>Magnoliopsida</taxon>
        <taxon>eudicotyledons</taxon>
        <taxon>Gunneridae</taxon>
        <taxon>Pentapetalae</taxon>
        <taxon>asterids</taxon>
        <taxon>lamiids</taxon>
        <taxon>Solanales</taxon>
        <taxon>Solanaceae</taxon>
        <taxon>Nicotianoideae</taxon>
        <taxon>Nicotianeae</taxon>
        <taxon>Nicotiana</taxon>
    </lineage>
</organism>
<reference evidence="2" key="1">
    <citation type="journal article" date="2014" name="Nat. Commun.">
        <title>The tobacco genome sequence and its comparison with those of tomato and potato.</title>
        <authorList>
            <person name="Sierro N."/>
            <person name="Battey J.N."/>
            <person name="Ouadi S."/>
            <person name="Bakaher N."/>
            <person name="Bovet L."/>
            <person name="Willig A."/>
            <person name="Goepfert S."/>
            <person name="Peitsch M.C."/>
            <person name="Ivanov N.V."/>
        </authorList>
    </citation>
    <scope>NUCLEOTIDE SEQUENCE [LARGE SCALE GENOMIC DNA]</scope>
</reference>